<comment type="cofactor">
    <cofactor evidence="1 11">
        <name>pyridoxal 5'-phosphate</name>
        <dbReference type="ChEBI" id="CHEBI:597326"/>
    </cofactor>
</comment>
<dbReference type="Gene3D" id="3.30.470.10">
    <property type="match status" value="1"/>
</dbReference>
<dbReference type="PANTHER" id="PTHR42743:SF10">
    <property type="entry name" value="D-ALANINE AMINOTRANSFERASE"/>
    <property type="match status" value="1"/>
</dbReference>
<dbReference type="SUPFAM" id="SSF56752">
    <property type="entry name" value="D-aminoacid aminotransferase-like PLP-dependent enzymes"/>
    <property type="match status" value="1"/>
</dbReference>
<reference evidence="13" key="1">
    <citation type="submission" date="2022-01" db="EMBL/GenBank/DDBJ databases">
        <title>Paenibacillus spongiae sp. nov., isolated from marine sponge.</title>
        <authorList>
            <person name="Li Z."/>
            <person name="Zhang M."/>
        </authorList>
    </citation>
    <scope>NUCLEOTIDE SEQUENCE</scope>
    <source>
        <strain evidence="13">PHS-Z3</strain>
    </source>
</reference>
<dbReference type="InterPro" id="IPR043131">
    <property type="entry name" value="BCAT-like_N"/>
</dbReference>
<comment type="function">
    <text evidence="12">Acts on the D-isomers of alanine, leucine, aspartate, glutamate, aminobutyrate, norvaline and asparagine. The enzyme transfers an amino group from a substrate D-amino acid to the pyridoxal phosphate cofactor to form pyridoxamine and an alpha-keto acid in the first half-reaction.</text>
</comment>
<gene>
    <name evidence="13" type="primary">dat</name>
    <name evidence="13" type="ORF">L1F29_15550</name>
</gene>
<keyword evidence="14" id="KW-1185">Reference proteome</keyword>
<proteinExistence type="inferred from homology"/>
<evidence type="ECO:0000256" key="2">
    <source>
        <dbReference type="ARBA" id="ARBA00009320"/>
    </source>
</evidence>
<dbReference type="InterPro" id="IPR001544">
    <property type="entry name" value="Aminotrans_IV"/>
</dbReference>
<evidence type="ECO:0000256" key="9">
    <source>
        <dbReference type="ARBA" id="ARBA00047911"/>
    </source>
</evidence>
<dbReference type="NCBIfam" id="TIGR01121">
    <property type="entry name" value="D_amino_aminoT"/>
    <property type="match status" value="1"/>
</dbReference>
<keyword evidence="7 13" id="KW-0808">Transferase</keyword>
<evidence type="ECO:0000313" key="13">
    <source>
        <dbReference type="EMBL" id="UVI33162.1"/>
    </source>
</evidence>
<sequence length="286" mass="32268">MFLWNGELVSEEEIQVSYNDRGYYFGDGVYEVFRIYRGQLFEKQAHMKRLYQSMHLVRIHVPWDEEALAAKLDELAADFGNGDGYLYLQITRGAAPRTHTIPDQIDPVMLGYCEPYASPISQIKQGIPAMTTEDIRWHQCNIKSLNLLPNTLARQQAKEAGAEEAIFIREGMVTEGSASNLFIVTGGVIRTHPADRLILEGITRQVIERIAEEEGIPFENTACSQDELMAADEVFLTSTTREITPVISIDNQPIGSGTPGPVTRQLQEAFNRFKLVFDRKNILSIQ</sequence>
<comment type="catalytic activity">
    <reaction evidence="9 12">
        <text>D-alanine + 2-oxoglutarate = D-glutamate + pyruvate</text>
        <dbReference type="Rhea" id="RHEA:15869"/>
        <dbReference type="ChEBI" id="CHEBI:15361"/>
        <dbReference type="ChEBI" id="CHEBI:16810"/>
        <dbReference type="ChEBI" id="CHEBI:29986"/>
        <dbReference type="ChEBI" id="CHEBI:57416"/>
        <dbReference type="EC" id="2.6.1.21"/>
    </reaction>
</comment>
<comment type="subunit">
    <text evidence="3">Homodimer.</text>
</comment>
<accession>A0ABY5SKD5</accession>
<dbReference type="Pfam" id="PF01063">
    <property type="entry name" value="Aminotran_4"/>
    <property type="match status" value="1"/>
</dbReference>
<dbReference type="PANTHER" id="PTHR42743">
    <property type="entry name" value="AMINO-ACID AMINOTRANSFERASE"/>
    <property type="match status" value="1"/>
</dbReference>
<evidence type="ECO:0000256" key="11">
    <source>
        <dbReference type="RuleBase" id="RU004516"/>
    </source>
</evidence>
<dbReference type="Gene3D" id="3.20.10.10">
    <property type="entry name" value="D-amino Acid Aminotransferase, subunit A, domain 2"/>
    <property type="match status" value="1"/>
</dbReference>
<dbReference type="PROSITE" id="PS00770">
    <property type="entry name" value="AA_TRANSFER_CLASS_4"/>
    <property type="match status" value="1"/>
</dbReference>
<evidence type="ECO:0000256" key="3">
    <source>
        <dbReference type="ARBA" id="ARBA00011738"/>
    </source>
</evidence>
<keyword evidence="6 13" id="KW-0032">Aminotransferase</keyword>
<dbReference type="CDD" id="cd01558">
    <property type="entry name" value="D-AAT_like"/>
    <property type="match status" value="1"/>
</dbReference>
<evidence type="ECO:0000256" key="10">
    <source>
        <dbReference type="RuleBase" id="RU004106"/>
    </source>
</evidence>
<evidence type="ECO:0000256" key="8">
    <source>
        <dbReference type="ARBA" id="ARBA00022898"/>
    </source>
</evidence>
<evidence type="ECO:0000256" key="4">
    <source>
        <dbReference type="ARBA" id="ARBA00012874"/>
    </source>
</evidence>
<dbReference type="GO" id="GO:0047810">
    <property type="term" value="F:D-alanine-2-oxoglutarate aminotransferase activity"/>
    <property type="evidence" value="ECO:0007669"/>
    <property type="project" value="UniProtKB-EC"/>
</dbReference>
<dbReference type="Proteomes" id="UP001057877">
    <property type="component" value="Chromosome"/>
</dbReference>
<evidence type="ECO:0000256" key="1">
    <source>
        <dbReference type="ARBA" id="ARBA00001933"/>
    </source>
</evidence>
<evidence type="ECO:0000256" key="6">
    <source>
        <dbReference type="ARBA" id="ARBA00022576"/>
    </source>
</evidence>
<protein>
    <recommendedName>
        <fullName evidence="5 12">D-alanine aminotransferase</fullName>
        <ecNumber evidence="4 12">2.6.1.21</ecNumber>
    </recommendedName>
</protein>
<dbReference type="InterPro" id="IPR018300">
    <property type="entry name" value="Aminotrans_IV_CS"/>
</dbReference>
<dbReference type="EC" id="2.6.1.21" evidence="4 12"/>
<dbReference type="InterPro" id="IPR036038">
    <property type="entry name" value="Aminotransferase-like"/>
</dbReference>
<dbReference type="InterPro" id="IPR005784">
    <property type="entry name" value="D_amino_transT"/>
</dbReference>
<dbReference type="EMBL" id="CP091430">
    <property type="protein sequence ID" value="UVI33162.1"/>
    <property type="molecule type" value="Genomic_DNA"/>
</dbReference>
<keyword evidence="8 11" id="KW-0663">Pyridoxal phosphate</keyword>
<dbReference type="InterPro" id="IPR043132">
    <property type="entry name" value="BCAT-like_C"/>
</dbReference>
<evidence type="ECO:0000256" key="12">
    <source>
        <dbReference type="RuleBase" id="RU004520"/>
    </source>
</evidence>
<dbReference type="RefSeq" id="WP_258389215.1">
    <property type="nucleotide sequence ID" value="NZ_CP091430.1"/>
</dbReference>
<evidence type="ECO:0000256" key="5">
    <source>
        <dbReference type="ARBA" id="ARBA00021779"/>
    </source>
</evidence>
<evidence type="ECO:0000256" key="7">
    <source>
        <dbReference type="ARBA" id="ARBA00022679"/>
    </source>
</evidence>
<name>A0ABY5SKD5_9BACL</name>
<dbReference type="InterPro" id="IPR050571">
    <property type="entry name" value="Class-IV_PLP-Dep_Aminotrnsfr"/>
</dbReference>
<evidence type="ECO:0000313" key="14">
    <source>
        <dbReference type="Proteomes" id="UP001057877"/>
    </source>
</evidence>
<organism evidence="13 14">
    <name type="scientific">Paenibacillus spongiae</name>
    <dbReference type="NCBI Taxonomy" id="2909671"/>
    <lineage>
        <taxon>Bacteria</taxon>
        <taxon>Bacillati</taxon>
        <taxon>Bacillota</taxon>
        <taxon>Bacilli</taxon>
        <taxon>Bacillales</taxon>
        <taxon>Paenibacillaceae</taxon>
        <taxon>Paenibacillus</taxon>
    </lineage>
</organism>
<comment type="similarity">
    <text evidence="2 10">Belongs to the class-IV pyridoxal-phosphate-dependent aminotransferase family.</text>
</comment>